<dbReference type="EMBL" id="UZAH01025626">
    <property type="protein sequence ID" value="VDO67544.1"/>
    <property type="molecule type" value="Genomic_DNA"/>
</dbReference>
<name>A0A183FHJ4_HELPZ</name>
<dbReference type="GO" id="GO:0003677">
    <property type="term" value="F:DNA binding"/>
    <property type="evidence" value="ECO:0007669"/>
    <property type="project" value="UniProtKB-KW"/>
</dbReference>
<accession>A0A183FHJ4</accession>
<reference evidence="7 8" key="1">
    <citation type="submission" date="2018-11" db="EMBL/GenBank/DDBJ databases">
        <authorList>
            <consortium name="Pathogen Informatics"/>
        </authorList>
    </citation>
    <scope>NUCLEOTIDE SEQUENCE [LARGE SCALE GENOMIC DNA]</scope>
</reference>
<dbReference type="GO" id="GO:0005634">
    <property type="term" value="C:nucleus"/>
    <property type="evidence" value="ECO:0007669"/>
    <property type="project" value="UniProtKB-SubCell"/>
</dbReference>
<dbReference type="WBParaSite" id="HPBE_0000625101-mRNA-1">
    <property type="protein sequence ID" value="HPBE_0000625101-mRNA-1"/>
    <property type="gene ID" value="HPBE_0000625101"/>
</dbReference>
<keyword evidence="4" id="KW-0804">Transcription</keyword>
<evidence type="ECO:0000313" key="8">
    <source>
        <dbReference type="Proteomes" id="UP000050761"/>
    </source>
</evidence>
<dbReference type="InterPro" id="IPR002100">
    <property type="entry name" value="TF_MADSbox"/>
</dbReference>
<dbReference type="SUPFAM" id="SSF55455">
    <property type="entry name" value="SRF-like"/>
    <property type="match status" value="1"/>
</dbReference>
<evidence type="ECO:0000256" key="2">
    <source>
        <dbReference type="ARBA" id="ARBA00023015"/>
    </source>
</evidence>
<reference evidence="9" key="2">
    <citation type="submission" date="2019-09" db="UniProtKB">
        <authorList>
            <consortium name="WormBaseParasite"/>
        </authorList>
    </citation>
    <scope>IDENTIFICATION</scope>
</reference>
<keyword evidence="3" id="KW-0238">DNA-binding</keyword>
<evidence type="ECO:0000256" key="4">
    <source>
        <dbReference type="ARBA" id="ARBA00023163"/>
    </source>
</evidence>
<keyword evidence="5" id="KW-0539">Nucleus</keyword>
<dbReference type="Proteomes" id="UP000050761">
    <property type="component" value="Unassembled WGS sequence"/>
</dbReference>
<gene>
    <name evidence="7" type="ORF">HPBE_LOCUS6252</name>
</gene>
<comment type="subcellular location">
    <subcellularLocation>
        <location evidence="1">Nucleus</location>
    </subcellularLocation>
</comment>
<dbReference type="OrthoDB" id="1898716at2759"/>
<feature type="domain" description="MADS-box" evidence="6">
    <location>
        <begin position="1"/>
        <end position="33"/>
    </location>
</feature>
<dbReference type="Pfam" id="PF00319">
    <property type="entry name" value="SRF-TF"/>
    <property type="match status" value="1"/>
</dbReference>
<dbReference type="AlphaFoldDB" id="A0A183FHJ4"/>
<keyword evidence="2" id="KW-0805">Transcription regulation</keyword>
<keyword evidence="8" id="KW-1185">Reference proteome</keyword>
<evidence type="ECO:0000256" key="3">
    <source>
        <dbReference type="ARBA" id="ARBA00023125"/>
    </source>
</evidence>
<evidence type="ECO:0000256" key="5">
    <source>
        <dbReference type="ARBA" id="ARBA00023242"/>
    </source>
</evidence>
<dbReference type="PROSITE" id="PS50066">
    <property type="entry name" value="MADS_BOX_2"/>
    <property type="match status" value="1"/>
</dbReference>
<protein>
    <submittedName>
        <fullName evidence="9">MADS-box domain-containing protein</fullName>
    </submittedName>
</protein>
<organism evidence="8 9">
    <name type="scientific">Heligmosomoides polygyrus</name>
    <name type="common">Parasitic roundworm</name>
    <dbReference type="NCBI Taxonomy" id="6339"/>
    <lineage>
        <taxon>Eukaryota</taxon>
        <taxon>Metazoa</taxon>
        <taxon>Ecdysozoa</taxon>
        <taxon>Nematoda</taxon>
        <taxon>Chromadorea</taxon>
        <taxon>Rhabditida</taxon>
        <taxon>Rhabditina</taxon>
        <taxon>Rhabditomorpha</taxon>
        <taxon>Strongyloidea</taxon>
        <taxon>Heligmosomidae</taxon>
        <taxon>Heligmosomoides</taxon>
    </lineage>
</organism>
<evidence type="ECO:0000259" key="6">
    <source>
        <dbReference type="PROSITE" id="PS50066"/>
    </source>
</evidence>
<evidence type="ECO:0000313" key="7">
    <source>
        <dbReference type="EMBL" id="VDO67544.1"/>
    </source>
</evidence>
<dbReference type="Gene3D" id="3.40.1810.10">
    <property type="entry name" value="Transcription factor, MADS-box"/>
    <property type="match status" value="1"/>
</dbReference>
<sequence>MKKAYELSVLCDCEIALIVFNSTNKLFHFAFDRLLIFCQPLFFIFYRISFRSPHEMQYLHEMNLREAPDQSQHLRGDGFVCRRLMFPYRVIMARFRFHNYPSGARLISEFSRQYREICHTYVLLCWKRILGGLPSHHLAQGFRGSVSAFALPYRALLSALLTLCCVSRRSAVASVNAIKRPKSQTFVTGPPHPIVISLRICVGAYVCARPRNTHPLNCMAD</sequence>
<dbReference type="GO" id="GO:0046983">
    <property type="term" value="F:protein dimerization activity"/>
    <property type="evidence" value="ECO:0007669"/>
    <property type="project" value="InterPro"/>
</dbReference>
<accession>A0A3P7Y938</accession>
<proteinExistence type="predicted"/>
<evidence type="ECO:0000313" key="9">
    <source>
        <dbReference type="WBParaSite" id="HPBE_0000625101-mRNA-1"/>
    </source>
</evidence>
<dbReference type="InterPro" id="IPR036879">
    <property type="entry name" value="TF_MADSbox_sf"/>
</dbReference>
<evidence type="ECO:0000256" key="1">
    <source>
        <dbReference type="ARBA" id="ARBA00004123"/>
    </source>
</evidence>
<dbReference type="SMART" id="SM00432">
    <property type="entry name" value="MADS"/>
    <property type="match status" value="1"/>
</dbReference>